<feature type="transmembrane region" description="Helical" evidence="1">
    <location>
        <begin position="165"/>
        <end position="186"/>
    </location>
</feature>
<dbReference type="InterPro" id="IPR038880">
    <property type="entry name" value="MJ0871-like"/>
</dbReference>
<keyword evidence="1" id="KW-0472">Membrane</keyword>
<feature type="transmembrane region" description="Helical" evidence="1">
    <location>
        <begin position="273"/>
        <end position="296"/>
    </location>
</feature>
<organism evidence="2 3">
    <name type="scientific">Aminithiophilus ramosus</name>
    <dbReference type="NCBI Taxonomy" id="3029084"/>
    <lineage>
        <taxon>Bacteria</taxon>
        <taxon>Thermotogati</taxon>
        <taxon>Synergistota</taxon>
        <taxon>Synergistia</taxon>
        <taxon>Synergistales</taxon>
        <taxon>Aminithiophilaceae</taxon>
        <taxon>Aminithiophilus</taxon>
    </lineage>
</organism>
<protein>
    <recommendedName>
        <fullName evidence="4">Nucleoside recognition protein</fullName>
    </recommendedName>
</protein>
<keyword evidence="3" id="KW-1185">Reference proteome</keyword>
<dbReference type="PANTHER" id="PTHR38139">
    <property type="entry name" value="GATE DOMAIN-CONTAINING PROTEIN"/>
    <property type="match status" value="1"/>
</dbReference>
<dbReference type="Proteomes" id="UP000671879">
    <property type="component" value="Chromosome"/>
</dbReference>
<keyword evidence="1" id="KW-0812">Transmembrane</keyword>
<name>A0A9Q7AQH5_9BACT</name>
<accession>A0A9Q7AQH5</accession>
<evidence type="ECO:0000256" key="1">
    <source>
        <dbReference type="SAM" id="Phobius"/>
    </source>
</evidence>
<feature type="transmembrane region" description="Helical" evidence="1">
    <location>
        <begin position="110"/>
        <end position="130"/>
    </location>
</feature>
<proteinExistence type="predicted"/>
<dbReference type="RefSeq" id="WP_274374254.1">
    <property type="nucleotide sequence ID" value="NZ_CP072943.1"/>
</dbReference>
<evidence type="ECO:0000313" key="3">
    <source>
        <dbReference type="Proteomes" id="UP000671879"/>
    </source>
</evidence>
<feature type="transmembrane region" description="Helical" evidence="1">
    <location>
        <begin position="198"/>
        <end position="224"/>
    </location>
</feature>
<dbReference type="AlphaFoldDB" id="A0A9Q7AQH5"/>
<evidence type="ECO:0000313" key="2">
    <source>
        <dbReference type="EMBL" id="QTX32987.1"/>
    </source>
</evidence>
<feature type="transmembrane region" description="Helical" evidence="1">
    <location>
        <begin position="12"/>
        <end position="29"/>
    </location>
</feature>
<reference evidence="3" key="1">
    <citation type="submission" date="2021-04" db="EMBL/GenBank/DDBJ databases">
        <title>A novel Synergistetes isolate from a pyrite-forming mixed culture.</title>
        <authorList>
            <person name="Bunk B."/>
            <person name="Sproer C."/>
            <person name="Spring S."/>
            <person name="Pester M."/>
        </authorList>
    </citation>
    <scope>NUCLEOTIDE SEQUENCE [LARGE SCALE GENOMIC DNA]</scope>
    <source>
        <strain evidence="3">J.5.4.2-T.3.5.2</strain>
    </source>
</reference>
<dbReference type="PANTHER" id="PTHR38139:SF1">
    <property type="entry name" value="NUCLEOSIDE TRANSPORTER_FEOB GTPASE GATE DOMAIN-CONTAINING PROTEIN"/>
    <property type="match status" value="1"/>
</dbReference>
<gene>
    <name evidence="2" type="ORF">KAR29_03480</name>
</gene>
<dbReference type="KEGG" id="aram:KAR29_03480"/>
<evidence type="ECO:0008006" key="4">
    <source>
        <dbReference type="Google" id="ProtNLM"/>
    </source>
</evidence>
<sequence length="298" mass="31991">MSGWQALLKGELILTGNVLFGLLLGEILLRLRPAERLLRRFLPAMKRRGISPVVATALATSLGSSRAGASLLAVAHREGRLSDEKALWGTLSLAFPGYLRRWITTATLSASLAGMTGALFASVILLRSFLRFALVLLLMGRNGEEEIDETGEISGPRVTGLYRRVLVTLPWAWTFYALAFTCVPHLERFLKGLMGGDLLLPPAGWAVTAAGFGHLSASLAAAGASLSLGDLTRSEALFALLLGNALGLFTRALRQNAAFWFGLFPRDLAQRILLCHFATTTPLSLLTLVAAALPLIGR</sequence>
<keyword evidence="1" id="KW-1133">Transmembrane helix</keyword>
<feature type="transmembrane region" description="Helical" evidence="1">
    <location>
        <begin position="236"/>
        <end position="253"/>
    </location>
</feature>
<dbReference type="EMBL" id="CP072943">
    <property type="protein sequence ID" value="QTX32987.1"/>
    <property type="molecule type" value="Genomic_DNA"/>
</dbReference>